<dbReference type="GO" id="GO:0003677">
    <property type="term" value="F:DNA binding"/>
    <property type="evidence" value="ECO:0007669"/>
    <property type="project" value="UniProtKB-KW"/>
</dbReference>
<dbReference type="CDD" id="cd05466">
    <property type="entry name" value="PBP2_LTTR_substrate"/>
    <property type="match status" value="1"/>
</dbReference>
<evidence type="ECO:0000259" key="5">
    <source>
        <dbReference type="PROSITE" id="PS50931"/>
    </source>
</evidence>
<dbReference type="PROSITE" id="PS50931">
    <property type="entry name" value="HTH_LYSR"/>
    <property type="match status" value="1"/>
</dbReference>
<dbReference type="FunFam" id="1.10.10.10:FF:000001">
    <property type="entry name" value="LysR family transcriptional regulator"/>
    <property type="match status" value="1"/>
</dbReference>
<evidence type="ECO:0000256" key="1">
    <source>
        <dbReference type="ARBA" id="ARBA00009437"/>
    </source>
</evidence>
<evidence type="ECO:0000313" key="6">
    <source>
        <dbReference type="EMBL" id="MDA0165975.1"/>
    </source>
</evidence>
<dbReference type="PANTHER" id="PTHR30419">
    <property type="entry name" value="HTH-TYPE TRANSCRIPTIONAL REGULATOR YBHD"/>
    <property type="match status" value="1"/>
</dbReference>
<dbReference type="Gene3D" id="1.10.10.10">
    <property type="entry name" value="Winged helix-like DNA-binding domain superfamily/Winged helix DNA-binding domain"/>
    <property type="match status" value="1"/>
</dbReference>
<dbReference type="GO" id="GO:0003700">
    <property type="term" value="F:DNA-binding transcription factor activity"/>
    <property type="evidence" value="ECO:0007669"/>
    <property type="project" value="InterPro"/>
</dbReference>
<keyword evidence="4" id="KW-0804">Transcription</keyword>
<reference evidence="6" key="1">
    <citation type="submission" date="2022-10" db="EMBL/GenBank/DDBJ databases">
        <title>The WGS of Solirubrobacter ginsenosidimutans DSM 21036.</title>
        <authorList>
            <person name="Jiang Z."/>
        </authorList>
    </citation>
    <scope>NUCLEOTIDE SEQUENCE</scope>
    <source>
        <strain evidence="6">DSM 21036</strain>
    </source>
</reference>
<dbReference type="Pfam" id="PF00126">
    <property type="entry name" value="HTH_1"/>
    <property type="match status" value="1"/>
</dbReference>
<dbReference type="SUPFAM" id="SSF46785">
    <property type="entry name" value="Winged helix' DNA-binding domain"/>
    <property type="match status" value="1"/>
</dbReference>
<dbReference type="Gene3D" id="3.40.190.10">
    <property type="entry name" value="Periplasmic binding protein-like II"/>
    <property type="match status" value="2"/>
</dbReference>
<organism evidence="6 7">
    <name type="scientific">Solirubrobacter ginsenosidimutans</name>
    <dbReference type="NCBI Taxonomy" id="490573"/>
    <lineage>
        <taxon>Bacteria</taxon>
        <taxon>Bacillati</taxon>
        <taxon>Actinomycetota</taxon>
        <taxon>Thermoleophilia</taxon>
        <taxon>Solirubrobacterales</taxon>
        <taxon>Solirubrobacteraceae</taxon>
        <taxon>Solirubrobacter</taxon>
    </lineage>
</organism>
<evidence type="ECO:0000256" key="2">
    <source>
        <dbReference type="ARBA" id="ARBA00023015"/>
    </source>
</evidence>
<dbReference type="PRINTS" id="PR00039">
    <property type="entry name" value="HTHLYSR"/>
</dbReference>
<dbReference type="GO" id="GO:0005829">
    <property type="term" value="C:cytosol"/>
    <property type="evidence" value="ECO:0007669"/>
    <property type="project" value="TreeGrafter"/>
</dbReference>
<evidence type="ECO:0000313" key="7">
    <source>
        <dbReference type="Proteomes" id="UP001149140"/>
    </source>
</evidence>
<keyword evidence="7" id="KW-1185">Reference proteome</keyword>
<dbReference type="SUPFAM" id="SSF53850">
    <property type="entry name" value="Periplasmic binding protein-like II"/>
    <property type="match status" value="1"/>
</dbReference>
<dbReference type="InterPro" id="IPR000847">
    <property type="entry name" value="LysR_HTH_N"/>
</dbReference>
<dbReference type="Proteomes" id="UP001149140">
    <property type="component" value="Unassembled WGS sequence"/>
</dbReference>
<keyword evidence="2" id="KW-0805">Transcription regulation</keyword>
<comment type="caution">
    <text evidence="6">The sequence shown here is derived from an EMBL/GenBank/DDBJ whole genome shotgun (WGS) entry which is preliminary data.</text>
</comment>
<gene>
    <name evidence="6" type="ORF">OM076_37265</name>
</gene>
<sequence length="286" mass="30248">MELRQLEYFAAVARHKHFTRAAEALYVTQPALSQQIRRLEAELGLTLLRRTSRGVELTAAGADLLVHAEAVLAEVAKAKADMDRHTGVTRGVVRVAATAADAPRLPEALADFHCDHPNIQIGLRQGSAAEVIALVQAGAVDVAVLALTEEPAGVSTHALPDEPLRVAVPVDDELNGATVTLDALRGRPFILAEPGTALRDTVMAAAQAAGFSPLPLFEVGDPLTVRFLVRAGLGLSLVPASWLERPGPIVGAADLSDPPRHRLQLLTPAAGTSPAGRLLHERLLEL</sequence>
<name>A0A9X3S3Q3_9ACTN</name>
<proteinExistence type="inferred from homology"/>
<keyword evidence="3" id="KW-0238">DNA-binding</keyword>
<protein>
    <submittedName>
        <fullName evidence="6">LysR family transcriptional regulator</fullName>
    </submittedName>
</protein>
<evidence type="ECO:0000256" key="3">
    <source>
        <dbReference type="ARBA" id="ARBA00023125"/>
    </source>
</evidence>
<dbReference type="InterPro" id="IPR036390">
    <property type="entry name" value="WH_DNA-bd_sf"/>
</dbReference>
<accession>A0A9X3S3Q3</accession>
<dbReference type="InterPro" id="IPR050950">
    <property type="entry name" value="HTH-type_LysR_regulators"/>
</dbReference>
<dbReference type="AlphaFoldDB" id="A0A9X3S3Q3"/>
<feature type="domain" description="HTH lysR-type" evidence="5">
    <location>
        <begin position="1"/>
        <end position="58"/>
    </location>
</feature>
<dbReference type="Pfam" id="PF03466">
    <property type="entry name" value="LysR_substrate"/>
    <property type="match status" value="1"/>
</dbReference>
<dbReference type="InterPro" id="IPR036388">
    <property type="entry name" value="WH-like_DNA-bd_sf"/>
</dbReference>
<dbReference type="RefSeq" id="WP_270045236.1">
    <property type="nucleotide sequence ID" value="NZ_JAPDOD010000055.1"/>
</dbReference>
<dbReference type="InterPro" id="IPR005119">
    <property type="entry name" value="LysR_subst-bd"/>
</dbReference>
<evidence type="ECO:0000256" key="4">
    <source>
        <dbReference type="ARBA" id="ARBA00023163"/>
    </source>
</evidence>
<comment type="similarity">
    <text evidence="1">Belongs to the LysR transcriptional regulatory family.</text>
</comment>
<dbReference type="EMBL" id="JAPDOD010000055">
    <property type="protein sequence ID" value="MDA0165975.1"/>
    <property type="molecule type" value="Genomic_DNA"/>
</dbReference>